<dbReference type="Pfam" id="PF12616">
    <property type="entry name" value="DUF3775"/>
    <property type="match status" value="1"/>
</dbReference>
<evidence type="ECO:0000313" key="2">
    <source>
        <dbReference type="Proteomes" id="UP000464495"/>
    </source>
</evidence>
<dbReference type="InterPro" id="IPR022254">
    <property type="entry name" value="DUF3775"/>
</dbReference>
<dbReference type="RefSeq" id="WP_161860806.1">
    <property type="nucleotide sequence ID" value="NZ_CP046620.1"/>
</dbReference>
<proteinExistence type="predicted"/>
<keyword evidence="2" id="KW-1185">Reference proteome</keyword>
<dbReference type="EMBL" id="CP046620">
    <property type="protein sequence ID" value="QHQ34235.1"/>
    <property type="molecule type" value="Genomic_DNA"/>
</dbReference>
<organism evidence="1 2">
    <name type="scientific">Algicella marina</name>
    <dbReference type="NCBI Taxonomy" id="2683284"/>
    <lineage>
        <taxon>Bacteria</taxon>
        <taxon>Pseudomonadati</taxon>
        <taxon>Pseudomonadota</taxon>
        <taxon>Alphaproteobacteria</taxon>
        <taxon>Rhodobacterales</taxon>
        <taxon>Paracoccaceae</taxon>
        <taxon>Algicella</taxon>
    </lineage>
</organism>
<reference evidence="1 2" key="1">
    <citation type="submission" date="2019-12" db="EMBL/GenBank/DDBJ databases">
        <title>Complete genome sequence of Algicella marina strain 9Alg 56(T) isolated from the red alga Tichocarpus crinitus.</title>
        <authorList>
            <person name="Kim S.-G."/>
            <person name="Nedashkovskaya O.I."/>
        </authorList>
    </citation>
    <scope>NUCLEOTIDE SEQUENCE [LARGE SCALE GENOMIC DNA]</scope>
    <source>
        <strain evidence="1 2">9Alg 56</strain>
    </source>
</reference>
<dbReference type="AlphaFoldDB" id="A0A6P1SXG3"/>
<accession>A0A6P1SXG3</accession>
<protein>
    <submittedName>
        <fullName evidence="1">DUF3775 domain-containing protein</fullName>
    </submittedName>
</protein>
<dbReference type="Proteomes" id="UP000464495">
    <property type="component" value="Chromosome"/>
</dbReference>
<gene>
    <name evidence="1" type="ORF">GO499_03025</name>
</gene>
<name>A0A6P1SXG3_9RHOB</name>
<sequence>MPELDFDPEYLRRLIVKMRVVTGGEATQMAETLEEAAGDVWHLNVNRKNGDPLNQELEEEIGALDLDHKLELVALMWLGRGDFGADEWDEALALADERRGAPTAQYLLAHPQVADEIASGLDALGFSHIMEDGEY</sequence>
<evidence type="ECO:0000313" key="1">
    <source>
        <dbReference type="EMBL" id="QHQ34235.1"/>
    </source>
</evidence>
<dbReference type="KEGG" id="amaq:GO499_03025"/>